<comment type="caution">
    <text evidence="9">The sequence shown here is derived from an EMBL/GenBank/DDBJ whole genome shotgun (WGS) entry which is preliminary data.</text>
</comment>
<dbReference type="InterPro" id="IPR051673">
    <property type="entry name" value="SSDNA_exonuclease_RecJ"/>
</dbReference>
<name>A0A0R3LLQ9_9BRAD</name>
<evidence type="ECO:0000256" key="2">
    <source>
        <dbReference type="ARBA" id="ARBA00019841"/>
    </source>
</evidence>
<evidence type="ECO:0000256" key="3">
    <source>
        <dbReference type="ARBA" id="ARBA00022722"/>
    </source>
</evidence>
<dbReference type="AlphaFoldDB" id="A0A0R3LLQ9"/>
<dbReference type="InterPro" id="IPR004610">
    <property type="entry name" value="RecJ"/>
</dbReference>
<evidence type="ECO:0000259" key="8">
    <source>
        <dbReference type="Pfam" id="PF17768"/>
    </source>
</evidence>
<dbReference type="RefSeq" id="WP_057850549.1">
    <property type="nucleotide sequence ID" value="NZ_LLXX01000076.1"/>
</dbReference>
<comment type="similarity">
    <text evidence="1">Belongs to the RecJ family.</text>
</comment>
<evidence type="ECO:0000259" key="6">
    <source>
        <dbReference type="Pfam" id="PF01368"/>
    </source>
</evidence>
<evidence type="ECO:0000256" key="5">
    <source>
        <dbReference type="ARBA" id="ARBA00022839"/>
    </source>
</evidence>
<organism evidence="9 10">
    <name type="scientific">Bradyrhizobium valentinum</name>
    <dbReference type="NCBI Taxonomy" id="1518501"/>
    <lineage>
        <taxon>Bacteria</taxon>
        <taxon>Pseudomonadati</taxon>
        <taxon>Pseudomonadota</taxon>
        <taxon>Alphaproteobacteria</taxon>
        <taxon>Hyphomicrobiales</taxon>
        <taxon>Nitrobacteraceae</taxon>
        <taxon>Bradyrhizobium</taxon>
    </lineage>
</organism>
<feature type="domain" description="DHHA1" evidence="7">
    <location>
        <begin position="382"/>
        <end position="478"/>
    </location>
</feature>
<dbReference type="InterPro" id="IPR041122">
    <property type="entry name" value="RecJ_OB"/>
</dbReference>
<evidence type="ECO:0000313" key="10">
    <source>
        <dbReference type="Proteomes" id="UP000051913"/>
    </source>
</evidence>
<dbReference type="InterPro" id="IPR001667">
    <property type="entry name" value="DDH_dom"/>
</dbReference>
<dbReference type="GO" id="GO:0003676">
    <property type="term" value="F:nucleic acid binding"/>
    <property type="evidence" value="ECO:0007669"/>
    <property type="project" value="InterPro"/>
</dbReference>
<dbReference type="Gene3D" id="3.90.1640.30">
    <property type="match status" value="1"/>
</dbReference>
<dbReference type="OrthoDB" id="9809852at2"/>
<dbReference type="GO" id="GO:0008409">
    <property type="term" value="F:5'-3' exonuclease activity"/>
    <property type="evidence" value="ECO:0007669"/>
    <property type="project" value="InterPro"/>
</dbReference>
<evidence type="ECO:0000313" key="9">
    <source>
        <dbReference type="EMBL" id="KRR08610.1"/>
    </source>
</evidence>
<dbReference type="InterPro" id="IPR003156">
    <property type="entry name" value="DHHA1_dom"/>
</dbReference>
<dbReference type="Gene3D" id="3.10.310.30">
    <property type="match status" value="1"/>
</dbReference>
<reference evidence="9 10" key="1">
    <citation type="submission" date="2014-03" db="EMBL/GenBank/DDBJ databases">
        <title>Bradyrhizobium valentinum sp. nov., isolated from effective nodules of Lupinus mariae-josephae, a lupine endemic of basic-lime soils in Eastern Spain.</title>
        <authorList>
            <person name="Duran D."/>
            <person name="Rey L."/>
            <person name="Navarro A."/>
            <person name="Busquets A."/>
            <person name="Imperial J."/>
            <person name="Ruiz-Argueso T."/>
        </authorList>
    </citation>
    <scope>NUCLEOTIDE SEQUENCE [LARGE SCALE GENOMIC DNA]</scope>
    <source>
        <strain evidence="9 10">LmjM3</strain>
    </source>
</reference>
<dbReference type="SUPFAM" id="SSF64182">
    <property type="entry name" value="DHH phosphoesterases"/>
    <property type="match status" value="1"/>
</dbReference>
<keyword evidence="10" id="KW-1185">Reference proteome</keyword>
<keyword evidence="5 9" id="KW-0269">Exonuclease</keyword>
<feature type="domain" description="DDH" evidence="6">
    <location>
        <begin position="104"/>
        <end position="225"/>
    </location>
</feature>
<dbReference type="EMBL" id="LLXX01000076">
    <property type="protein sequence ID" value="KRR08610.1"/>
    <property type="molecule type" value="Genomic_DNA"/>
</dbReference>
<dbReference type="STRING" id="1518501.CQ10_07085"/>
<evidence type="ECO:0000259" key="7">
    <source>
        <dbReference type="Pfam" id="PF02272"/>
    </source>
</evidence>
<dbReference type="Pfam" id="PF17768">
    <property type="entry name" value="RecJ_OB"/>
    <property type="match status" value="1"/>
</dbReference>
<feature type="domain" description="RecJ OB" evidence="8">
    <location>
        <begin position="492"/>
        <end position="601"/>
    </location>
</feature>
<dbReference type="Pfam" id="PF02272">
    <property type="entry name" value="DHHA1"/>
    <property type="match status" value="1"/>
</dbReference>
<dbReference type="PANTHER" id="PTHR30255">
    <property type="entry name" value="SINGLE-STRANDED-DNA-SPECIFIC EXONUCLEASE RECJ"/>
    <property type="match status" value="1"/>
</dbReference>
<sequence length="613" mass="65245">MTPPASALPVELPPAFLGVLRSATGKLWRDRIDARGAARALAITQRYQLPEMLARVLAGRDVGIDEVEDFLDPTIRKLMPDPHTVTQMETAAKRIAEAAQRGEKVAIFGDYDVDGATSAALLAWHLRHCGLDPLIHIPDRIFEGYGPNTEAVRALAGKGATLLVTVDCGTTSLEPLAEARKLGMSVVVIDHHQTAEELPEVDALVNPNRPDDLSGLGHLAAVGLVLITLVAVNRELRGRGFWNAERPEPDLLGMLHHVALGTVADVAPLIGLNRAFVAKGLIAMRRRDHVGHTALMDVARLNGPPEAWHLGFMLGPRINAGGRIGRADLGVRLLLEGDVSEAARIAAELDRLNSERRVIEQVAEAQAEAEALASLGLEDKGAVIVTASEGWHPGVVGLVASRLKEKFARPAFAIALEPGGIGTGSGRSISGVDLGKAVRQAVKDRLLMKGGGHAMAAGVTLRKEKLAEFRAFMESALAEDVASSRHENELFIDGAVSARSVTVEFANTLNRAGPFGAANPEPVIALPAHQLVYADEVGQAHLRVRFKSGDGAIVNGIAFRSVGQKLGHALTQNRGQPLHVAATLAVDRFQGSERVQMRVLDVAVPDPGPAVIR</sequence>
<gene>
    <name evidence="9" type="ORF">CP49_19585</name>
</gene>
<proteinExistence type="inferred from homology"/>
<evidence type="ECO:0000256" key="4">
    <source>
        <dbReference type="ARBA" id="ARBA00022801"/>
    </source>
</evidence>
<keyword evidence="4" id="KW-0378">Hydrolase</keyword>
<protein>
    <recommendedName>
        <fullName evidence="2">Single-stranded-DNA-specific exonuclease RecJ</fullName>
    </recommendedName>
</protein>
<keyword evidence="3" id="KW-0540">Nuclease</keyword>
<dbReference type="Pfam" id="PF01368">
    <property type="entry name" value="DHH"/>
    <property type="match status" value="1"/>
</dbReference>
<accession>A0A0R3LLQ9</accession>
<dbReference type="InterPro" id="IPR038763">
    <property type="entry name" value="DHH_sf"/>
</dbReference>
<evidence type="ECO:0000256" key="1">
    <source>
        <dbReference type="ARBA" id="ARBA00005915"/>
    </source>
</evidence>
<dbReference type="PANTHER" id="PTHR30255:SF2">
    <property type="entry name" value="SINGLE-STRANDED-DNA-SPECIFIC EXONUCLEASE RECJ"/>
    <property type="match status" value="1"/>
</dbReference>
<dbReference type="Proteomes" id="UP000051913">
    <property type="component" value="Unassembled WGS sequence"/>
</dbReference>
<dbReference type="GO" id="GO:0006281">
    <property type="term" value="P:DNA repair"/>
    <property type="evidence" value="ECO:0007669"/>
    <property type="project" value="InterPro"/>
</dbReference>
<dbReference type="GO" id="GO:0006310">
    <property type="term" value="P:DNA recombination"/>
    <property type="evidence" value="ECO:0007669"/>
    <property type="project" value="InterPro"/>
</dbReference>
<dbReference type="NCBIfam" id="TIGR00644">
    <property type="entry name" value="recJ"/>
    <property type="match status" value="1"/>
</dbReference>